<keyword evidence="1" id="KW-0812">Transmembrane</keyword>
<protein>
    <submittedName>
        <fullName evidence="2">Uncharacterized protein</fullName>
    </submittedName>
</protein>
<reference evidence="2" key="1">
    <citation type="journal article" date="2021" name="Proc. Natl. Acad. Sci. U.S.A.">
        <title>A Catalog of Tens of Thousands of Viruses from Human Metagenomes Reveals Hidden Associations with Chronic Diseases.</title>
        <authorList>
            <person name="Tisza M.J."/>
            <person name="Buck C.B."/>
        </authorList>
    </citation>
    <scope>NUCLEOTIDE SEQUENCE</scope>
    <source>
        <strain evidence="2">CtLOE2</strain>
    </source>
</reference>
<keyword evidence="1" id="KW-0472">Membrane</keyword>
<evidence type="ECO:0000313" key="2">
    <source>
        <dbReference type="EMBL" id="DAE05507.1"/>
    </source>
</evidence>
<evidence type="ECO:0000256" key="1">
    <source>
        <dbReference type="SAM" id="Phobius"/>
    </source>
</evidence>
<organism evidence="2">
    <name type="scientific">Siphoviridae sp. ctLOE2</name>
    <dbReference type="NCBI Taxonomy" id="2825454"/>
    <lineage>
        <taxon>Viruses</taxon>
        <taxon>Duplodnaviria</taxon>
        <taxon>Heunggongvirae</taxon>
        <taxon>Uroviricota</taxon>
        <taxon>Caudoviricetes</taxon>
    </lineage>
</organism>
<dbReference type="EMBL" id="BK015411">
    <property type="protein sequence ID" value="DAE05507.1"/>
    <property type="molecule type" value="Genomic_DNA"/>
</dbReference>
<feature type="transmembrane region" description="Helical" evidence="1">
    <location>
        <begin position="6"/>
        <end position="22"/>
    </location>
</feature>
<accession>A0A8S5PGE3</accession>
<name>A0A8S5PGE3_9CAUD</name>
<proteinExistence type="predicted"/>
<keyword evidence="1" id="KW-1133">Transmembrane helix</keyword>
<sequence>MSVWELTGISFVIAAVLVHVFFKTMWKHLDKQED</sequence>